<dbReference type="InterPro" id="IPR023401">
    <property type="entry name" value="ODC_N"/>
</dbReference>
<evidence type="ECO:0000313" key="2">
    <source>
        <dbReference type="Proteomes" id="UP000547973"/>
    </source>
</evidence>
<dbReference type="GO" id="GO:0008473">
    <property type="term" value="F:ornithine cyclodeaminase activity"/>
    <property type="evidence" value="ECO:0007669"/>
    <property type="project" value="UniProtKB-EC"/>
</dbReference>
<keyword evidence="1" id="KW-0456">Lyase</keyword>
<dbReference type="EMBL" id="JACBZO010000001">
    <property type="protein sequence ID" value="NYI42342.1"/>
    <property type="molecule type" value="Genomic_DNA"/>
</dbReference>
<accession>A0A7Y9ZBI9</accession>
<dbReference type="InterPro" id="IPR003462">
    <property type="entry name" value="ODC_Mu_crystall"/>
</dbReference>
<comment type="caution">
    <text evidence="1">The sequence shown here is derived from an EMBL/GenBank/DDBJ whole genome shotgun (WGS) entry which is preliminary data.</text>
</comment>
<dbReference type="AlphaFoldDB" id="A0A7Y9ZBI9"/>
<keyword evidence="2" id="KW-1185">Reference proteome</keyword>
<dbReference type="PANTHER" id="PTHR13812">
    <property type="entry name" value="KETIMINE REDUCTASE MU-CRYSTALLIN"/>
    <property type="match status" value="1"/>
</dbReference>
<protein>
    <submittedName>
        <fullName evidence="1">Ornithine cyclodeaminase</fullName>
        <ecNumber evidence="1">4.3.1.12</ecNumber>
    </submittedName>
</protein>
<dbReference type="SUPFAM" id="SSF51735">
    <property type="entry name" value="NAD(P)-binding Rossmann-fold domains"/>
    <property type="match status" value="1"/>
</dbReference>
<dbReference type="InterPro" id="IPR036291">
    <property type="entry name" value="NAD(P)-bd_dom_sf"/>
</dbReference>
<dbReference type="Pfam" id="PF02423">
    <property type="entry name" value="OCD_Mu_crystall"/>
    <property type="match status" value="1"/>
</dbReference>
<reference evidence="1 2" key="1">
    <citation type="submission" date="2020-07" db="EMBL/GenBank/DDBJ databases">
        <title>Sequencing the genomes of 1000 actinobacteria strains.</title>
        <authorList>
            <person name="Klenk H.-P."/>
        </authorList>
    </citation>
    <scope>NUCLEOTIDE SEQUENCE [LARGE SCALE GENOMIC DNA]</scope>
    <source>
        <strain evidence="1 2">DSM 19970</strain>
    </source>
</reference>
<evidence type="ECO:0000313" key="1">
    <source>
        <dbReference type="EMBL" id="NYI42342.1"/>
    </source>
</evidence>
<dbReference type="NCBIfam" id="NF005762">
    <property type="entry name" value="PRK07589.1"/>
    <property type="match status" value="1"/>
</dbReference>
<sequence>MREWISERGIEPIIVDLVERMEAAFTRWLDFERAPRIPSHSPLGVIELMPTSDGNHYAFKYVNGHPANPASGLQTVTGFGVLADVGTGYPVLIAEMNLLTALRTSATSAMAAKRLARRDARVLALIGTGSQSEFQALAMRAVVGITHVRIWDIDPAAMDKFERNMADWGLDIYRASSAADACRGADIVTTCTADKVNAVVLTDDMVTAGMHLNAIGGDSPGKTELDSAITCRARIFVEHEEQTRIEGEIQLLPADHPVEPLWRVIAGLAPGRLMDGELTLFDSVGFAIEDFVALEYLNEQVRGTRFAGEIDLITSPEDPKDLFSLVASPALAVAH</sequence>
<dbReference type="EC" id="4.3.1.12" evidence="1"/>
<dbReference type="Proteomes" id="UP000547973">
    <property type="component" value="Unassembled WGS sequence"/>
</dbReference>
<dbReference type="PANTHER" id="PTHR13812:SF19">
    <property type="entry name" value="KETIMINE REDUCTASE MU-CRYSTALLIN"/>
    <property type="match status" value="1"/>
</dbReference>
<organism evidence="1 2">
    <name type="scientific">Demequina lutea</name>
    <dbReference type="NCBI Taxonomy" id="431489"/>
    <lineage>
        <taxon>Bacteria</taxon>
        <taxon>Bacillati</taxon>
        <taxon>Actinomycetota</taxon>
        <taxon>Actinomycetes</taxon>
        <taxon>Micrococcales</taxon>
        <taxon>Demequinaceae</taxon>
        <taxon>Demequina</taxon>
    </lineage>
</organism>
<dbReference type="Gene3D" id="3.40.50.720">
    <property type="entry name" value="NAD(P)-binding Rossmann-like Domain"/>
    <property type="match status" value="1"/>
</dbReference>
<name>A0A7Y9ZBI9_9MICO</name>
<dbReference type="Gene3D" id="3.30.1780.10">
    <property type="entry name" value="ornithine cyclodeaminase, domain 1"/>
    <property type="match status" value="1"/>
</dbReference>
<proteinExistence type="predicted"/>
<gene>
    <name evidence="1" type="ORF">BKA03_002461</name>
</gene>